<dbReference type="EMBL" id="LANI01000024">
    <property type="protein sequence ID" value="KKJ75862.1"/>
    <property type="molecule type" value="Genomic_DNA"/>
</dbReference>
<evidence type="ECO:0008006" key="4">
    <source>
        <dbReference type="Google" id="ProtNLM"/>
    </source>
</evidence>
<evidence type="ECO:0000256" key="1">
    <source>
        <dbReference type="SAM" id="Phobius"/>
    </source>
</evidence>
<accession>A0A0M2R1V9</accession>
<dbReference type="Pfam" id="PF05656">
    <property type="entry name" value="DUF805"/>
    <property type="match status" value="1"/>
</dbReference>
<sequence>MLGIFAIASVVFLLPTIIYVSSDEKILGRLTYVFRMLFLSLFLWAFLVMSFTNAVSVEDVLKLLKDPIADIHIEGGWTVLSVILATMCTQICWMVHRLNHIGWPKWLALLITIPGINLVFGFLLTTMPGKRIARGRSSFLDDHNDIETDFSFENPSSSPGIHRLNKDLYE</sequence>
<protein>
    <recommendedName>
        <fullName evidence="4">DUF805 domain-containing protein</fullName>
    </recommendedName>
</protein>
<gene>
    <name evidence="2" type="ORF">WH95_15835</name>
</gene>
<feature type="transmembrane region" description="Helical" evidence="1">
    <location>
        <begin position="108"/>
        <end position="127"/>
    </location>
</feature>
<evidence type="ECO:0000313" key="2">
    <source>
        <dbReference type="EMBL" id="KKJ75862.1"/>
    </source>
</evidence>
<dbReference type="InterPro" id="IPR008523">
    <property type="entry name" value="DUF805"/>
</dbReference>
<organism evidence="2 3">
    <name type="scientific">Kiloniella litopenaei</name>
    <dbReference type="NCBI Taxonomy" id="1549748"/>
    <lineage>
        <taxon>Bacteria</taxon>
        <taxon>Pseudomonadati</taxon>
        <taxon>Pseudomonadota</taxon>
        <taxon>Alphaproteobacteria</taxon>
        <taxon>Rhodospirillales</taxon>
        <taxon>Kiloniellaceae</taxon>
        <taxon>Kiloniella</taxon>
    </lineage>
</organism>
<proteinExistence type="predicted"/>
<keyword evidence="3" id="KW-1185">Reference proteome</keyword>
<dbReference type="RefSeq" id="WP_046509089.1">
    <property type="nucleotide sequence ID" value="NZ_LANI01000024.1"/>
</dbReference>
<dbReference type="OrthoDB" id="8479128at2"/>
<comment type="caution">
    <text evidence="2">The sequence shown here is derived from an EMBL/GenBank/DDBJ whole genome shotgun (WGS) entry which is preliminary data.</text>
</comment>
<feature type="transmembrane region" description="Helical" evidence="1">
    <location>
        <begin position="76"/>
        <end position="96"/>
    </location>
</feature>
<keyword evidence="1" id="KW-1133">Transmembrane helix</keyword>
<keyword evidence="1" id="KW-0812">Transmembrane</keyword>
<feature type="transmembrane region" description="Helical" evidence="1">
    <location>
        <begin position="32"/>
        <end position="55"/>
    </location>
</feature>
<evidence type="ECO:0000313" key="3">
    <source>
        <dbReference type="Proteomes" id="UP000034491"/>
    </source>
</evidence>
<keyword evidence="1" id="KW-0472">Membrane</keyword>
<dbReference type="Proteomes" id="UP000034491">
    <property type="component" value="Unassembled WGS sequence"/>
</dbReference>
<reference evidence="2 3" key="1">
    <citation type="submission" date="2015-03" db="EMBL/GenBank/DDBJ databases">
        <title>Genome sequence of Kiloniella sp. P1-1, isolated from the gut microflora of Pacific white shrimp, Penaeus vannamei.</title>
        <authorList>
            <person name="Shao Z."/>
            <person name="Wang L."/>
            <person name="Li X."/>
        </authorList>
    </citation>
    <scope>NUCLEOTIDE SEQUENCE [LARGE SCALE GENOMIC DNA]</scope>
    <source>
        <strain evidence="2 3">P1-1</strain>
    </source>
</reference>
<dbReference type="AlphaFoldDB" id="A0A0M2R1V9"/>
<dbReference type="GO" id="GO:0016020">
    <property type="term" value="C:membrane"/>
    <property type="evidence" value="ECO:0007669"/>
    <property type="project" value="InterPro"/>
</dbReference>
<name>A0A0M2R1V9_9PROT</name>